<dbReference type="RefSeq" id="WP_353873988.1">
    <property type="nucleotide sequence ID" value="NZ_JBEVCJ010000004.1"/>
</dbReference>
<evidence type="ECO:0000313" key="1">
    <source>
        <dbReference type="EMBL" id="MET1254428.1"/>
    </source>
</evidence>
<protein>
    <submittedName>
        <fullName evidence="1">Uncharacterized protein</fullName>
    </submittedName>
</protein>
<evidence type="ECO:0000313" key="2">
    <source>
        <dbReference type="Proteomes" id="UP001548189"/>
    </source>
</evidence>
<reference evidence="1 2" key="1">
    <citation type="submission" date="2024-06" db="EMBL/GenBank/DDBJ databases">
        <authorList>
            <person name="Li F."/>
        </authorList>
    </citation>
    <scope>NUCLEOTIDE SEQUENCE [LARGE SCALE GENOMIC DNA]</scope>
    <source>
        <strain evidence="1 2">GXAS 311</strain>
    </source>
</reference>
<dbReference type="EMBL" id="JBEVCJ010000004">
    <property type="protein sequence ID" value="MET1254428.1"/>
    <property type="molecule type" value="Genomic_DNA"/>
</dbReference>
<accession>A0ABV2BR47</accession>
<name>A0ABV2BR47_9GAMM</name>
<organism evidence="1 2">
    <name type="scientific">Aliikangiella maris</name>
    <dbReference type="NCBI Taxonomy" id="3162458"/>
    <lineage>
        <taxon>Bacteria</taxon>
        <taxon>Pseudomonadati</taxon>
        <taxon>Pseudomonadota</taxon>
        <taxon>Gammaproteobacteria</taxon>
        <taxon>Oceanospirillales</taxon>
        <taxon>Pleioneaceae</taxon>
        <taxon>Aliikangiella</taxon>
    </lineage>
</organism>
<proteinExistence type="predicted"/>
<gene>
    <name evidence="1" type="ORF">ABVT43_04755</name>
</gene>
<dbReference type="Proteomes" id="UP001548189">
    <property type="component" value="Unassembled WGS sequence"/>
</dbReference>
<comment type="caution">
    <text evidence="1">The sequence shown here is derived from an EMBL/GenBank/DDBJ whole genome shotgun (WGS) entry which is preliminary data.</text>
</comment>
<keyword evidence="2" id="KW-1185">Reference proteome</keyword>
<sequence>MRTNKRSYRILAGATGQFNSDLKYDFSLNWGESKQNERSPENRLFDRYMAAMDAVFDDNGQIVCRSSLNPASFNQIAGD</sequence>